<dbReference type="GO" id="GO:0051959">
    <property type="term" value="F:dynein light intermediate chain binding"/>
    <property type="evidence" value="ECO:0007669"/>
    <property type="project" value="InterPro"/>
</dbReference>
<dbReference type="InterPro" id="IPR013602">
    <property type="entry name" value="Dynein_heavy_linker"/>
</dbReference>
<evidence type="ECO:0000256" key="16">
    <source>
        <dbReference type="ARBA" id="ARBA00023212"/>
    </source>
</evidence>
<keyword evidence="8" id="KW-0547">Nucleotide-binding</keyword>
<keyword evidence="9" id="KW-0970">Cilium biogenesis/degradation</keyword>
<evidence type="ECO:0000256" key="15">
    <source>
        <dbReference type="ARBA" id="ARBA00023175"/>
    </source>
</evidence>
<dbReference type="Gene3D" id="1.20.58.1120">
    <property type="match status" value="1"/>
</dbReference>
<dbReference type="SMART" id="SM00382">
    <property type="entry name" value="AAA"/>
    <property type="match status" value="4"/>
</dbReference>
<feature type="domain" description="AAA+ ATPase" evidence="20">
    <location>
        <begin position="1637"/>
        <end position="1783"/>
    </location>
</feature>
<dbReference type="InterPro" id="IPR041658">
    <property type="entry name" value="AAA_lid_11"/>
</dbReference>
<reference evidence="21 22" key="1">
    <citation type="submission" date="2020-04" db="EMBL/GenBank/DDBJ databases">
        <authorList>
            <person name="Alioto T."/>
            <person name="Alioto T."/>
            <person name="Gomez Garrido J."/>
        </authorList>
    </citation>
    <scope>NUCLEOTIDE SEQUENCE [LARGE SCALE GENOMIC DNA]</scope>
</reference>
<keyword evidence="15" id="KW-0505">Motor protein</keyword>
<evidence type="ECO:0000256" key="12">
    <source>
        <dbReference type="ARBA" id="ARBA00023054"/>
    </source>
</evidence>
<dbReference type="FunFam" id="3.40.50.300:FF:000598">
    <property type="entry name" value="Dynein cytoplasmic 2 heavy chain 1"/>
    <property type="match status" value="1"/>
</dbReference>
<dbReference type="Gene3D" id="6.10.140.1060">
    <property type="match status" value="1"/>
</dbReference>
<dbReference type="InterPro" id="IPR004273">
    <property type="entry name" value="Dynein_heavy_D6_P-loop"/>
</dbReference>
<comment type="caution">
    <text evidence="21">The sequence shown here is derived from an EMBL/GenBank/DDBJ whole genome shotgun (WGS) entry which is preliminary data.</text>
</comment>
<comment type="similarity">
    <text evidence="3">Belongs to the dynein heavy chain family.</text>
</comment>
<dbReference type="PANTHER" id="PTHR45703">
    <property type="entry name" value="DYNEIN HEAVY CHAIN"/>
    <property type="match status" value="1"/>
</dbReference>
<evidence type="ECO:0000256" key="2">
    <source>
        <dbReference type="ARBA" id="ARBA00004430"/>
    </source>
</evidence>
<evidence type="ECO:0000256" key="7">
    <source>
        <dbReference type="ARBA" id="ARBA00022701"/>
    </source>
</evidence>
<keyword evidence="16" id="KW-0206">Cytoskeleton</keyword>
<keyword evidence="12 19" id="KW-0175">Coiled coil</keyword>
<evidence type="ECO:0000256" key="10">
    <source>
        <dbReference type="ARBA" id="ARBA00022840"/>
    </source>
</evidence>
<dbReference type="GO" id="GO:0007018">
    <property type="term" value="P:microtubule-based movement"/>
    <property type="evidence" value="ECO:0007669"/>
    <property type="project" value="InterPro"/>
</dbReference>
<feature type="domain" description="AAA+ ATPase" evidence="20">
    <location>
        <begin position="2584"/>
        <end position="2741"/>
    </location>
</feature>
<comment type="subcellular location">
    <subcellularLocation>
        <location evidence="1">Cell membrane</location>
        <topology evidence="1">Peripheral membrane protein</topology>
    </subcellularLocation>
    <subcellularLocation>
        <location evidence="2">Cytoplasm</location>
        <location evidence="2">Cytoskeleton</location>
        <location evidence="2">Cilium axoneme</location>
    </subcellularLocation>
</comment>
<dbReference type="FunFam" id="3.40.50.300:FF:001810">
    <property type="entry name" value="Cytoplasmic dynein 2 heavy chain 1"/>
    <property type="match status" value="1"/>
</dbReference>
<dbReference type="Pfam" id="PF18199">
    <property type="entry name" value="Dynein_C"/>
    <property type="match status" value="1"/>
</dbReference>
<dbReference type="InterPro" id="IPR049400">
    <property type="entry name" value="DYNC2H1_AAA_dom"/>
</dbReference>
<evidence type="ECO:0000256" key="13">
    <source>
        <dbReference type="ARBA" id="ARBA00023069"/>
    </source>
</evidence>
<keyword evidence="17" id="KW-0966">Cell projection</keyword>
<keyword evidence="7" id="KW-0493">Microtubule</keyword>
<accession>A0A8S1CFX0</accession>
<feature type="domain" description="AAA+ ATPase" evidence="20">
    <location>
        <begin position="1927"/>
        <end position="2082"/>
    </location>
</feature>
<keyword evidence="5" id="KW-1003">Cell membrane</keyword>
<dbReference type="InterPro" id="IPR003593">
    <property type="entry name" value="AAA+_ATPase"/>
</dbReference>
<dbReference type="FunFam" id="3.20.180.20:FF:000002">
    <property type="entry name" value="Cytoplasmic dynein heavy chain 1"/>
    <property type="match status" value="1"/>
</dbReference>
<evidence type="ECO:0000256" key="5">
    <source>
        <dbReference type="ARBA" id="ARBA00022475"/>
    </source>
</evidence>
<dbReference type="GO" id="GO:0030286">
    <property type="term" value="C:dynein complex"/>
    <property type="evidence" value="ECO:0007669"/>
    <property type="project" value="UniProtKB-KW"/>
</dbReference>
<dbReference type="InterPro" id="IPR042219">
    <property type="entry name" value="AAA_lid_11_sf"/>
</dbReference>
<dbReference type="Pfam" id="PF18198">
    <property type="entry name" value="AAA_lid_11"/>
    <property type="match status" value="1"/>
</dbReference>
<dbReference type="InterPro" id="IPR026983">
    <property type="entry name" value="DHC"/>
</dbReference>
<dbReference type="Pfam" id="PF22597">
    <property type="entry name" value="DYN_lid"/>
    <property type="match status" value="1"/>
</dbReference>
<dbReference type="InterPro" id="IPR035706">
    <property type="entry name" value="AAA_9"/>
</dbReference>
<evidence type="ECO:0000256" key="18">
    <source>
        <dbReference type="ARBA" id="ARBA00023902"/>
    </source>
</evidence>
<dbReference type="InterPro" id="IPR043157">
    <property type="entry name" value="Dynein_AAA1S"/>
</dbReference>
<keyword evidence="13" id="KW-0969">Cilium</keyword>
<evidence type="ECO:0000256" key="11">
    <source>
        <dbReference type="ARBA" id="ARBA00023017"/>
    </source>
</evidence>
<dbReference type="GO" id="GO:0005524">
    <property type="term" value="F:ATP binding"/>
    <property type="evidence" value="ECO:0007669"/>
    <property type="project" value="UniProtKB-KW"/>
</dbReference>
<dbReference type="InterPro" id="IPR024743">
    <property type="entry name" value="Dynein_HC_stalk"/>
</dbReference>
<dbReference type="Pfam" id="PF08385">
    <property type="entry name" value="DHC_N1"/>
    <property type="match status" value="1"/>
</dbReference>
<keyword evidence="11" id="KW-0243">Dynein</keyword>
<evidence type="ECO:0000256" key="19">
    <source>
        <dbReference type="SAM" id="Coils"/>
    </source>
</evidence>
<sequence length="4214" mass="477595">MAVANDFRKKFVLQCIENFFDISNIDDLLLDNAALERFLNDQFCTKFCVRRTPEASIDGHRITFSNEVSCKHNDQLIVFFKTRTEELTVDNLHDVISTATLAGGAVTSFLQTIQNIYIPAIIQGDHKASQGIREALVQLETKLKGEIQEIESVAGVDDVEDEINFWKTVPKSKNLLNILVPFQNDYNMLKGSASLTDVEDMLDAAHDVVDELWNEDNPSFPQNRMENLLLLIANSLVKYLQNHLSNVKLWTESFEKVSPVLSQASAAAQRWIETCNKLTSFYWLNNANHKWSGRSFTPDFLFKFHSRVEEINSIRSVHHHLKQFLPEEDIAQCKDEDAFKMFEAGDSLVFNSFIADKWRSAVGQFEQTVAQLEERVAVKLKSFLTQQGANATQSLYVMTGMEKLFSRPYILRLLTSQRESLLAELKATIDEIKVQMQKQQASLEISNAVEVVKWVKQREKIVSDIAIGSSKFLSDLSGYRSYEAEITSLLKSLKELDANAFNLWSRTKLASLSNATLSFNVNEPVVKFDKKSQLMVVTYNPALNELIREARQLAVSGHAIPEQIKKAAEQAKEFVRRAKTLEKVANFHNTIGDRMIPCQRPMMLEAAFALSQLVQKETQVTWVDPFAVDEYIDKMQGAVERLSAQNTLLSGYHSLVLNKVKYLMTTNLLKNQGQWKGTIREIKESFKQVEAKNFSNMKAWKLHWDHQVYKALEFQYILCLESLSEHIPEIRVELVYRQQTLQFQPPFEEIRLIYFNQLKKLLSIPVQFKGIEGTEHTMFANIVERNGNLLRPLYERAEELFTKLKELLIKFEKWVALGSVDLHEMVEQNLHTADDWDKNFKSSKAWAQDIGRFTTLEEKIECFMVSMLAVRAEAEMHNRRFWDILCTSLRDAVTKEAQKIQTFAMDGINVLRQQPASAAELSRATVQYSELLNRTPDMVREYDEARKKNRILANWTRERVAALDEVAAVWQSFQLVLGNREAVIEEQISNIKTQLNERLQELSEDTDKFWQRWKSSRPSDSKVGNAALLKDTFDNLAAKRKEWLYLKEKRDELKSELDAFGLLDTDVSNWTEIETEVQSQEITWNLLSEFQSGIEKFGEEEWIVFKNRTHKFDEFLTEWDQKVEEQISAGHTAPLISHLQKEIKIYMEMSPGLRLMKGDMFSEKQWASMLELVGVRYQSMETLKFREFLLAKDQIVQNMEQIKTLIAQAASEIVIRQALSELNTWEIEARFAFFEHTDNQGKKLMLVQDFKEILSKVGDNQCLLQSIKSSPNFESFKDQATLWENRLAILDECLRNLAQIQRKWLYLEPIFGAGTLASDKARFHRVDVDFRNVSVEVAREKKVISLCRRTGLPRLLAGLIDQLERCQKSLNDFLEEKRSAFPRFYFIGDDDLLEILGQSTKEKVIQAHLKKLFAGIHHVDFSEDKRSIMAIKSLHGEVVQLKRAVHLQDNVELWLGHLCGEMKQTLQELLVKCSEEARKSDSGPNLSNYPSQILCLSEEIQFTQQCEAAITSNRLGNFRKSLKARLDGLTNFVTKSDSEYSTVLILKIRALIMVLIHNIAIVDFLANSKNSVTTDSWKWQKQLRFYQINNGATTVKMVDAEFDYTFEYLGNSPPLVHTPLTDKCYLTLTQAMHMGLGGNPIGPAGTGKTESVKALGGLLGRQVLVFNCDEGIDMKSMTRIFVGLVKCGAWGCFDEFNRLEEATLSAISMQIQAIQSALKSKQGTVTLMGESVELDRNAGIFVTMNPVGKGYKGRQRLPDNLKQLFRPIVMAKPDSELIAEVLLCTEGFQHAADVGRKLVEVFNLAGRLLSQQQHYDWGLRALKTVLHGCGSALKEAKNKAGDADRNAGAEAELAVRALRLNTLSKLTKADSVHFDAVVRDVFPSVALTEVQNEQLVQALKRSYEHLQLVENHKQIKKCLELFEQLQQRMGVVIVGPTGSGKTTVCCLLSHALSQLGLVVRQHTINPKAMPRAQLLGFVDPDTRQWNDGVLTVSAQQVYNEPLEISSWIVCDGDIDPEWVESLNSVLDDNRLLTLPSGWRIQFGPNVNFLFETHDLSHASPATISRMGMILMSEDDVDLKHLVAVWKRQKLVENEPISDWLDDFFFKAVDWIRENSEFVVAWSTIGMVRTGLSQMIGIKSKSHFTVALIKGLGSNLTETSRLAFATQVFEWIGESMVDPERVLLSYYNELQDCVDTHYSEVLDLEKDQTEQIVLTAYGKSILDHLDAWFREESTKPFLLVGPPGCGKNALLQHYFSQKRSIDVAEIHCSAQITPHHVLQKLKQVTIITSSISGRVIRPKNAEHLVLYLRDLNLAKPDNWGTNMLISFLQQIHSYRGYFDNLEWVGVEGIQFIGTMTNSNKTFGLSPRFMSLVAVLAMRYADHRDLQHIYGSLLGRSLSDTLPELNLWHSSGKLGTLTDTMIHIYTEAATAFTPMQQSHYLINPFYLTKWCENLRRYSFSSGADLVDSVLLALVHEVMRLFGDMLTTTEERDKLELLVRNSIEDKWNKSSSHIMEKLKHNFFVSLGASSKDDRKANNLGRLSCSEWSVMVDKFLNQYAKEEQGVEIVVTQDFLQSVARIDRVLSAPRGSLLLCGKAGSGRKTAARLVSLMHGSKLISLNVTADYTTKSFKKELKTAIHSAAFEGEQVNLLIEDYQLVRLDFLDLVNSLLASGEIPGLYSNEELESLMGTLREMASQDGFIGSLTAYFAERVKNNLHVILVMDSSDPNLVQNCESNPAIYKLCSIQWNDYWLEQSMTKISQHLLTTSSEVIKEDDEIHSHVISIHKSAPAPLTNPYRFVCFARSYRDIFLSKQQAMRARQEKLGAGISKLTEAQEVVKELREKAGLQEKELAHKQAEASAALNMISETMQGANTQKAEMENLKAQTVKENEHLASRKKEIDLELAEIEPLVQEAQAAVGNIKTESLSEIRSLRAPPEVIRDILEGVLRLMGIQDTSWNSMKIFLAKRGVKEDIKTFNARNISLESREAVEKLLRSKKESFDQKNAKRASVAAAPLASWVIANVKYAVVLEKIRPLEREQDKLQRNMNDFEANIGKISSDLTSVNERVAELKVRLNTFTKEAAEIEIHLTKAKDTLKAAESLVGKLIDEYERWKIQLQELSVELKSLPAKALLAAAFVVYLPGLPEEERRRALDSWKSVLQIEEFSIQSFMASEQQIMVWLSQSLPSDTVSIENAIATLNSKIRPLIIDPTSEALEWIQNNLKQQTVEVLHQNNERFCTLLELAVRFGKVLVIPDVDFVCPVIVPLLKEQYIFQGARCMIKIGDKLVDYNKDFKLFLVSRNTSPEICPTAAAALTMVNFSTTQAGLSGQLLGCALKHDKPELEVRRGELLREEEKMRTELEKLQENLLVELSSAQGDLLENKELLNSLRETKASSIKISDSLTESDKLKMSLHAERELYRPLAEFAGRLYFAVAKLTAVNVIYNFSVSFFVKLFNIALEQTDIDEETGERIESVKRRLIQLVFDKIGRALFKSDIIMFSMHAINAVNTESTPEEEWHVFIGKATGEVIEVDVPSWISSERRSQVQILLSSLPNIAEIVRLEEPALWKPFMDSSECETNFPQHTQSLSLFQRVLVVQALRPDRLRTAMILFAQLTLNISDIFPSALSLKKLLSEAQSTEPILLLSLPGTDPSIELKSLACNTIGQNAFHEVALGEGQIESAEAMLVDASREGHWLCLKNLHLVCKWLPSLEAKLKALQPHADFRLWLTCQPNANLPPVFLKLCLKVVYEAPQGIKRNMHRTFAGWGRETIEAPSKQPVLRAQLLFALAWLHAVLLERAVYVPQGWSEAYDFSDADLKAATGVIEPLIASGGNIKWDYIYGLFENVVYGGRIKNEFDMKVLSILVREFISYTALSGRNSFGPGVELPNSTKFTDALNFISKLPEQDNPEYLSLPSNINSSWQRVTSQKTIDQLMQLSRSSFISKIDMDKWDALLTPMFNLWKKVNQGAGIIQSKIPNDVVAGSPVEQFCALEWKKAVSLVQKIHKTLAALMKVVRGALVPSREISQLAISIISHQTPNLWLKDWEGPSEPLQYATTVVLKAQAIQNWMTRSKQGVLLKENLNLSELLHAENFLIALKQQTARQFKLALVDLQLTSSLTGQLAAAHLSVRVSGLFIEGANFQSGMLTPVKSHFPALQEFPSFYVAWLPKATVSSSQHHVSIPIYQSVSRENFISSLELPFSGQREQWLCAAVALFLQAQNV</sequence>
<evidence type="ECO:0000256" key="6">
    <source>
        <dbReference type="ARBA" id="ARBA00022490"/>
    </source>
</evidence>
<dbReference type="Gene3D" id="1.10.8.720">
    <property type="entry name" value="Region D6 of dynein motor"/>
    <property type="match status" value="1"/>
</dbReference>
<dbReference type="Gene3D" id="1.10.8.710">
    <property type="match status" value="1"/>
</dbReference>
<dbReference type="Pfam" id="PF08393">
    <property type="entry name" value="DHC_N2"/>
    <property type="match status" value="1"/>
</dbReference>
<dbReference type="Gene3D" id="1.10.8.1220">
    <property type="match status" value="1"/>
</dbReference>
<dbReference type="Gene3D" id="3.20.180.20">
    <property type="entry name" value="Dynein heavy chain, N-terminal domain 2"/>
    <property type="match status" value="1"/>
</dbReference>
<feature type="coiled-coil region" evidence="19">
    <location>
        <begin position="411"/>
        <end position="442"/>
    </location>
</feature>
<dbReference type="Proteomes" id="UP000494165">
    <property type="component" value="Unassembled WGS sequence"/>
</dbReference>
<keyword evidence="6" id="KW-0963">Cytoplasm</keyword>
<dbReference type="SUPFAM" id="SSF52540">
    <property type="entry name" value="P-loop containing nucleoside triphosphate hydrolases"/>
    <property type="match status" value="4"/>
</dbReference>
<dbReference type="Gene3D" id="1.20.140.100">
    <property type="entry name" value="Dynein heavy chain, N-terminal domain 2"/>
    <property type="match status" value="1"/>
</dbReference>
<organism evidence="21 22">
    <name type="scientific">Cloeon dipterum</name>
    <dbReference type="NCBI Taxonomy" id="197152"/>
    <lineage>
        <taxon>Eukaryota</taxon>
        <taxon>Metazoa</taxon>
        <taxon>Ecdysozoa</taxon>
        <taxon>Arthropoda</taxon>
        <taxon>Hexapoda</taxon>
        <taxon>Insecta</taxon>
        <taxon>Pterygota</taxon>
        <taxon>Palaeoptera</taxon>
        <taxon>Ephemeroptera</taxon>
        <taxon>Pisciforma</taxon>
        <taxon>Baetidae</taxon>
        <taxon>Cloeon</taxon>
    </lineage>
</organism>
<evidence type="ECO:0000313" key="22">
    <source>
        <dbReference type="Proteomes" id="UP000494165"/>
    </source>
</evidence>
<dbReference type="Gene3D" id="1.20.920.20">
    <property type="match status" value="1"/>
</dbReference>
<dbReference type="Gene3D" id="3.40.50.300">
    <property type="entry name" value="P-loop containing nucleotide triphosphate hydrolases"/>
    <property type="match status" value="5"/>
</dbReference>
<dbReference type="InterPro" id="IPR042228">
    <property type="entry name" value="Dynein_linker_3"/>
</dbReference>
<gene>
    <name evidence="21" type="ORF">CLODIP_2_CD04111</name>
</gene>
<dbReference type="InterPro" id="IPR041228">
    <property type="entry name" value="Dynein_C"/>
</dbReference>
<dbReference type="Gene3D" id="3.10.490.20">
    <property type="match status" value="1"/>
</dbReference>
<dbReference type="InterPro" id="IPR042222">
    <property type="entry name" value="Dynein_2_N"/>
</dbReference>
<dbReference type="GO" id="GO:0005874">
    <property type="term" value="C:microtubule"/>
    <property type="evidence" value="ECO:0007669"/>
    <property type="project" value="UniProtKB-KW"/>
</dbReference>
<dbReference type="InterPro" id="IPR043160">
    <property type="entry name" value="Dynein_C_barrel"/>
</dbReference>
<dbReference type="GO" id="GO:0008569">
    <property type="term" value="F:minus-end-directed microtubule motor activity"/>
    <property type="evidence" value="ECO:0007669"/>
    <property type="project" value="InterPro"/>
</dbReference>
<dbReference type="InterPro" id="IPR024317">
    <property type="entry name" value="Dynein_heavy_chain_D4_dom"/>
</dbReference>
<dbReference type="Pfam" id="PF12777">
    <property type="entry name" value="MT"/>
    <property type="match status" value="1"/>
</dbReference>
<evidence type="ECO:0000256" key="1">
    <source>
        <dbReference type="ARBA" id="ARBA00004202"/>
    </source>
</evidence>
<dbReference type="Pfam" id="PF21264">
    <property type="entry name" value="DYNC2H1_AAA_dom"/>
    <property type="match status" value="1"/>
</dbReference>
<dbReference type="GO" id="GO:0030030">
    <property type="term" value="P:cell projection organization"/>
    <property type="evidence" value="ECO:0007669"/>
    <property type="project" value="UniProtKB-KW"/>
</dbReference>
<dbReference type="Pfam" id="PF12774">
    <property type="entry name" value="AAA_6"/>
    <property type="match status" value="1"/>
</dbReference>
<dbReference type="InterPro" id="IPR035699">
    <property type="entry name" value="AAA_6"/>
</dbReference>
<dbReference type="GO" id="GO:0045505">
    <property type="term" value="F:dynein intermediate chain binding"/>
    <property type="evidence" value="ECO:0007669"/>
    <property type="project" value="InterPro"/>
</dbReference>
<feature type="coiled-coil region" evidence="19">
    <location>
        <begin position="3029"/>
        <end position="3119"/>
    </location>
</feature>
<name>A0A8S1CFX0_9INSE</name>
<evidence type="ECO:0000259" key="20">
    <source>
        <dbReference type="SMART" id="SM00382"/>
    </source>
</evidence>
<proteinExistence type="inferred from homology"/>
<dbReference type="Pfam" id="PF12781">
    <property type="entry name" value="AAA_9"/>
    <property type="match status" value="1"/>
</dbReference>
<keyword evidence="14" id="KW-0472">Membrane</keyword>
<evidence type="ECO:0000256" key="4">
    <source>
        <dbReference type="ARBA" id="ARBA00022473"/>
    </source>
</evidence>
<dbReference type="EMBL" id="CADEPI010000034">
    <property type="protein sequence ID" value="CAB3367865.1"/>
    <property type="molecule type" value="Genomic_DNA"/>
</dbReference>
<dbReference type="FunFam" id="3.40.50.300:FF:000071">
    <property type="entry name" value="Cytoplasmic dynein heavy chain 1"/>
    <property type="match status" value="1"/>
</dbReference>
<keyword evidence="4" id="KW-0217">Developmental protein</keyword>
<dbReference type="FunFam" id="1.20.920.20:FF:000002">
    <property type="entry name" value="Cytoplasmic dynein 1 heavy chain"/>
    <property type="match status" value="1"/>
</dbReference>
<dbReference type="Pfam" id="PF12780">
    <property type="entry name" value="AAA_8"/>
    <property type="match status" value="1"/>
</dbReference>
<keyword evidence="22" id="KW-1185">Reference proteome</keyword>
<dbReference type="GO" id="GO:0005886">
    <property type="term" value="C:plasma membrane"/>
    <property type="evidence" value="ECO:0007669"/>
    <property type="project" value="UniProtKB-SubCell"/>
</dbReference>
<feature type="domain" description="AAA+ ATPase" evidence="20">
    <location>
        <begin position="2232"/>
        <end position="2377"/>
    </location>
</feature>
<feature type="coiled-coil region" evidence="19">
    <location>
        <begin position="2827"/>
        <end position="2886"/>
    </location>
</feature>
<dbReference type="PANTHER" id="PTHR45703:SF22">
    <property type="entry name" value="DYNEIN CYTOPLASMIC 2 HEAVY CHAIN 1"/>
    <property type="match status" value="1"/>
</dbReference>
<evidence type="ECO:0000256" key="8">
    <source>
        <dbReference type="ARBA" id="ARBA00022741"/>
    </source>
</evidence>
<keyword evidence="10" id="KW-0067">ATP-binding</keyword>
<dbReference type="InterPro" id="IPR054354">
    <property type="entry name" value="DYNC2H1-like_lid"/>
</dbReference>
<evidence type="ECO:0000256" key="17">
    <source>
        <dbReference type="ARBA" id="ARBA00023273"/>
    </source>
</evidence>
<dbReference type="Gene3D" id="1.20.1270.280">
    <property type="match status" value="1"/>
</dbReference>
<dbReference type="InterPro" id="IPR013594">
    <property type="entry name" value="Dynein_heavy_tail"/>
</dbReference>
<evidence type="ECO:0000256" key="9">
    <source>
        <dbReference type="ARBA" id="ARBA00022794"/>
    </source>
</evidence>
<dbReference type="GO" id="GO:0005930">
    <property type="term" value="C:axoneme"/>
    <property type="evidence" value="ECO:0007669"/>
    <property type="project" value="UniProtKB-SubCell"/>
</dbReference>
<dbReference type="InterPro" id="IPR027417">
    <property type="entry name" value="P-loop_NTPase"/>
</dbReference>
<dbReference type="Gene3D" id="1.20.920.30">
    <property type="match status" value="1"/>
</dbReference>
<dbReference type="Pfam" id="PF03028">
    <property type="entry name" value="Dynein_heavy"/>
    <property type="match status" value="1"/>
</dbReference>
<dbReference type="Pfam" id="PF12775">
    <property type="entry name" value="AAA_7"/>
    <property type="match status" value="1"/>
</dbReference>
<evidence type="ECO:0000256" key="14">
    <source>
        <dbReference type="ARBA" id="ARBA00023136"/>
    </source>
</evidence>
<evidence type="ECO:0000256" key="3">
    <source>
        <dbReference type="ARBA" id="ARBA00008887"/>
    </source>
</evidence>
<protein>
    <recommendedName>
        <fullName evidence="18">Cytoplasmic dynein 2 heavy chain 1</fullName>
    </recommendedName>
</protein>
<dbReference type="OrthoDB" id="447173at2759"/>
<evidence type="ECO:0000313" key="21">
    <source>
        <dbReference type="EMBL" id="CAB3367865.1"/>
    </source>
</evidence>